<keyword evidence="1" id="KW-0378">Hydrolase</keyword>
<keyword evidence="2" id="KW-1185">Reference proteome</keyword>
<proteinExistence type="predicted"/>
<reference evidence="1 2" key="1">
    <citation type="journal article" date="2021" name="Elife">
        <title>Chloroplast acquisition without the gene transfer in kleptoplastic sea slugs, Plakobranchus ocellatus.</title>
        <authorList>
            <person name="Maeda T."/>
            <person name="Takahashi S."/>
            <person name="Yoshida T."/>
            <person name="Shimamura S."/>
            <person name="Takaki Y."/>
            <person name="Nagai Y."/>
            <person name="Toyoda A."/>
            <person name="Suzuki Y."/>
            <person name="Arimoto A."/>
            <person name="Ishii H."/>
            <person name="Satoh N."/>
            <person name="Nishiyama T."/>
            <person name="Hasebe M."/>
            <person name="Maruyama T."/>
            <person name="Minagawa J."/>
            <person name="Obokata J."/>
            <person name="Shigenobu S."/>
        </authorList>
    </citation>
    <scope>NUCLEOTIDE SEQUENCE [LARGE SCALE GENOMIC DNA]</scope>
</reference>
<evidence type="ECO:0000313" key="1">
    <source>
        <dbReference type="EMBL" id="GFO24570.1"/>
    </source>
</evidence>
<accession>A0AAV4BZK0</accession>
<evidence type="ECO:0000313" key="2">
    <source>
        <dbReference type="Proteomes" id="UP000735302"/>
    </source>
</evidence>
<comment type="caution">
    <text evidence="1">The sequence shown here is derived from an EMBL/GenBank/DDBJ whole genome shotgun (WGS) entry which is preliminary data.</text>
</comment>
<keyword evidence="1" id="KW-0540">Nuclease</keyword>
<dbReference type="PANTHER" id="PTHR47027">
    <property type="entry name" value="REVERSE TRANSCRIPTASE DOMAIN-CONTAINING PROTEIN"/>
    <property type="match status" value="1"/>
</dbReference>
<dbReference type="GO" id="GO:0004519">
    <property type="term" value="F:endonuclease activity"/>
    <property type="evidence" value="ECO:0007669"/>
    <property type="project" value="UniProtKB-KW"/>
</dbReference>
<protein>
    <submittedName>
        <fullName evidence="1">Endonuclease-reverse transcriptase</fullName>
    </submittedName>
</protein>
<dbReference type="AlphaFoldDB" id="A0AAV4BZK0"/>
<name>A0AAV4BZK0_9GAST</name>
<gene>
    <name evidence="1" type="ORF">PoB_005107500</name>
</gene>
<dbReference type="PANTHER" id="PTHR47027:SF20">
    <property type="entry name" value="REVERSE TRANSCRIPTASE-LIKE PROTEIN WITH RNA-DIRECTED DNA POLYMERASE DOMAIN"/>
    <property type="match status" value="1"/>
</dbReference>
<dbReference type="Proteomes" id="UP000735302">
    <property type="component" value="Unassembled WGS sequence"/>
</dbReference>
<dbReference type="EMBL" id="BLXT01005617">
    <property type="protein sequence ID" value="GFO24570.1"/>
    <property type="molecule type" value="Genomic_DNA"/>
</dbReference>
<keyword evidence="1" id="KW-0255">Endonuclease</keyword>
<organism evidence="1 2">
    <name type="scientific">Plakobranchus ocellatus</name>
    <dbReference type="NCBI Taxonomy" id="259542"/>
    <lineage>
        <taxon>Eukaryota</taxon>
        <taxon>Metazoa</taxon>
        <taxon>Spiralia</taxon>
        <taxon>Lophotrochozoa</taxon>
        <taxon>Mollusca</taxon>
        <taxon>Gastropoda</taxon>
        <taxon>Heterobranchia</taxon>
        <taxon>Euthyneura</taxon>
        <taxon>Panpulmonata</taxon>
        <taxon>Sacoglossa</taxon>
        <taxon>Placobranchoidea</taxon>
        <taxon>Plakobranchidae</taxon>
        <taxon>Plakobranchus</taxon>
    </lineage>
</organism>
<sequence>MQVNHSQKLLDTVVLECEGISLSLNVKKTESMVISKKLKCNFVSKGEKIKQVANIKHLGYLITSDERIAMAKGTFQKKTKKLANRDHKYENQIRVRSVLLYGSECWTIDKDTEKKLEAVEMWFIRREVRISWTERG</sequence>